<comment type="caution">
    <text evidence="2">The sequence shown here is derived from an EMBL/GenBank/DDBJ whole genome shotgun (WGS) entry which is preliminary data.</text>
</comment>
<reference evidence="2 3" key="1">
    <citation type="submission" date="2016-02" db="EMBL/GenBank/DDBJ databases">
        <authorList>
            <person name="Wen L."/>
            <person name="He K."/>
            <person name="Yang H."/>
        </authorList>
    </citation>
    <scope>NUCLEOTIDE SEQUENCE [LARGE SCALE GENOMIC DNA]</scope>
    <source>
        <strain evidence="2 3">KLE1704</strain>
    </source>
</reference>
<dbReference type="EMBL" id="LTDF01000161">
    <property type="protein sequence ID" value="KXT43135.1"/>
    <property type="molecule type" value="Genomic_DNA"/>
</dbReference>
<feature type="chain" id="PRO_5007486859" evidence="1">
    <location>
        <begin position="33"/>
        <end position="515"/>
    </location>
</feature>
<dbReference type="InterPro" id="IPR012334">
    <property type="entry name" value="Pectin_lyas_fold"/>
</dbReference>
<dbReference type="Proteomes" id="UP000070319">
    <property type="component" value="Unassembled WGS sequence"/>
</dbReference>
<dbReference type="SMART" id="SM00710">
    <property type="entry name" value="PbH1"/>
    <property type="match status" value="5"/>
</dbReference>
<accession>A0A139KVF6</accession>
<name>A0A139KVF6_9BACE</name>
<proteinExistence type="predicted"/>
<dbReference type="InterPro" id="IPR011050">
    <property type="entry name" value="Pectin_lyase_fold/virulence"/>
</dbReference>
<organism evidence="2">
    <name type="scientific">Bacteroides intestinalis</name>
    <dbReference type="NCBI Taxonomy" id="329854"/>
    <lineage>
        <taxon>Bacteria</taxon>
        <taxon>Pseudomonadati</taxon>
        <taxon>Bacteroidota</taxon>
        <taxon>Bacteroidia</taxon>
        <taxon>Bacteroidales</taxon>
        <taxon>Bacteroidaceae</taxon>
        <taxon>Bacteroides</taxon>
    </lineage>
</organism>
<feature type="signal peptide" evidence="1">
    <location>
        <begin position="1"/>
        <end position="32"/>
    </location>
</feature>
<evidence type="ECO:0000313" key="2">
    <source>
        <dbReference type="EMBL" id="KXT43135.1"/>
    </source>
</evidence>
<dbReference type="Gene3D" id="2.160.20.10">
    <property type="entry name" value="Single-stranded right-handed beta-helix, Pectin lyase-like"/>
    <property type="match status" value="1"/>
</dbReference>
<evidence type="ECO:0000313" key="3">
    <source>
        <dbReference type="Proteomes" id="UP000070319"/>
    </source>
</evidence>
<sequence>MNLKKETMIKLKTATLLLVFACTFFCVCDSSAKTGKNYYVDALQGNDDANGLSKQTAWKSLERLKDIQLRAGDSLLFRRGSVFIGILELSAKGKADKRVIIDAYGIGRKPCIKAPDASLYTILVRNSDYLTLQNLEVVNTGTERLAHRTGVKVLCENYGVSHNIILNALEIHDVNGSLIKQKGGGSGILIVNKGQDVISTFDGLTIENCIIRRCERNGMIWSSYSSRNNWHPSTNTVVRKNLIEEVPGDGIVPIGCEGALIEYNLMRNCPGTLPHSEAAAGFWPWSCDNTVLQFNEVSDHKAPWDAQGFDSDYNCHNTTIQYNFSHDNDGGMVLICNSGTDGGVGNQGTVVQYNVSINDAIRPRATRSGIFSATIHIGGPCENTLINNNILHVNPKTASFIDRSIITSDSWDGYANNTIFKENIFFAPQESEIRLTKSTNNIFDGNYYLGNFIGKPADKSAKDASAYYYSCISKDPMGFDSLSFLFDTVIVGDGAAVLKVVSKDAIHRFFEDMKN</sequence>
<protein>
    <submittedName>
        <fullName evidence="2">Uncharacterized protein</fullName>
    </submittedName>
</protein>
<evidence type="ECO:0000256" key="1">
    <source>
        <dbReference type="SAM" id="SignalP"/>
    </source>
</evidence>
<dbReference type="SUPFAM" id="SSF51126">
    <property type="entry name" value="Pectin lyase-like"/>
    <property type="match status" value="1"/>
</dbReference>
<dbReference type="AlphaFoldDB" id="A0A139KVF6"/>
<gene>
    <name evidence="2" type="ORF">HMPREF2531_04417</name>
</gene>
<dbReference type="PATRIC" id="fig|329854.7.peg.4492"/>
<dbReference type="InterPro" id="IPR006626">
    <property type="entry name" value="PbH1"/>
</dbReference>
<keyword evidence="1" id="KW-0732">Signal</keyword>